<dbReference type="AlphaFoldDB" id="A0AAV4PZH1"/>
<protein>
    <submittedName>
        <fullName evidence="1">Uncharacterized protein</fullName>
    </submittedName>
</protein>
<keyword evidence="2" id="KW-1185">Reference proteome</keyword>
<reference evidence="1 2" key="1">
    <citation type="submission" date="2021-06" db="EMBL/GenBank/DDBJ databases">
        <title>Caerostris extrusa draft genome.</title>
        <authorList>
            <person name="Kono N."/>
            <person name="Arakawa K."/>
        </authorList>
    </citation>
    <scope>NUCLEOTIDE SEQUENCE [LARGE SCALE GENOMIC DNA]</scope>
</reference>
<evidence type="ECO:0000313" key="2">
    <source>
        <dbReference type="Proteomes" id="UP001054945"/>
    </source>
</evidence>
<dbReference type="Proteomes" id="UP001054945">
    <property type="component" value="Unassembled WGS sequence"/>
</dbReference>
<comment type="caution">
    <text evidence="1">The sequence shown here is derived from an EMBL/GenBank/DDBJ whole genome shotgun (WGS) entry which is preliminary data.</text>
</comment>
<gene>
    <name evidence="1" type="ORF">CEXT_264271</name>
</gene>
<sequence>MMDNALAFAKWVERQSMLRCDFFRINDTEHHLQLVCVRAPEWETLNNWSYCFLVKRCSFFSLSFPLFYGRKIARCPLVQVYQKNSKGAKTFLTDANTTAWEQTACKLLEKNGLF</sequence>
<dbReference type="EMBL" id="BPLR01005332">
    <property type="protein sequence ID" value="GIY01527.1"/>
    <property type="molecule type" value="Genomic_DNA"/>
</dbReference>
<organism evidence="1 2">
    <name type="scientific">Caerostris extrusa</name>
    <name type="common">Bark spider</name>
    <name type="synonym">Caerostris bankana</name>
    <dbReference type="NCBI Taxonomy" id="172846"/>
    <lineage>
        <taxon>Eukaryota</taxon>
        <taxon>Metazoa</taxon>
        <taxon>Ecdysozoa</taxon>
        <taxon>Arthropoda</taxon>
        <taxon>Chelicerata</taxon>
        <taxon>Arachnida</taxon>
        <taxon>Araneae</taxon>
        <taxon>Araneomorphae</taxon>
        <taxon>Entelegynae</taxon>
        <taxon>Araneoidea</taxon>
        <taxon>Araneidae</taxon>
        <taxon>Caerostris</taxon>
    </lineage>
</organism>
<proteinExistence type="predicted"/>
<evidence type="ECO:0000313" key="1">
    <source>
        <dbReference type="EMBL" id="GIY01527.1"/>
    </source>
</evidence>
<accession>A0AAV4PZH1</accession>
<name>A0AAV4PZH1_CAEEX</name>